<protein>
    <submittedName>
        <fullName evidence="2">Uncharacterized protein</fullName>
    </submittedName>
</protein>
<dbReference type="GeneID" id="68118621"/>
<dbReference type="VEuPathDB" id="AmoebaDB:NfTy_019280"/>
<feature type="coiled-coil region" evidence="1">
    <location>
        <begin position="322"/>
        <end position="349"/>
    </location>
</feature>
<sequence length="722" mass="82915">MKYFQVVEGKLFCFHDHRSKVVSSDKQEIGDIREEWMEWNGENDFILSENYNVKQIYPPNCKAMRIFKVANVSLGLSQLFLLTINSSLELSLFVKAAGKMNEEWTKCLELKLSKFSQDSSSTIELVGFDGPSFLVKQDSQVYWITDMLTSTLQFEAMHLNLSNDGIKNRIIFSGHVGIDTKFWYTVFATDNNQFCVLKIPITLNEECSFETSSSSLAANFPLPPSSYSSICTCLTYCTRSDSSVITGVFGTLEKEVLFFNADSVTRCLKLSSIPVKIQPLNLNVRPVHEEYVLVHTSDRSLKLISILDLSIVKDQFICTPVMRALSTQIENTNNHIKQFENIKKEKQNLLRHQNRVTQEILDEFQKNGDSKHHATEDNGETQSHYSLYENGINVSFQNNKSLENNIFYDSVSDVTRMESRCSLSDTDIILKSASQALNTKYWDIRSCFMTKNDMDVILLPIPNTFPLQVEIFKNNDLSDSSQYINLTTRIEIPPNYADDDFSVKCLLIKRKPNSEKLFEYIGVLQPSVTEKLFGLKQSIKSNFADIQNTQLIFIMKHEMSSVDKSLRHILSEIFIDRLFMKNTNHNDYEYCSYSKGYISPLFYKVMIGYESTTCTESALICDILSDTTENMILVLTTIFDHLPENVIAIPSAFAENVMKLRKEVCVNINKEINHVIFKMHDHVKQSTMMNPREQELQQDLLEYLSLQIETDQSMLNLLDTLD</sequence>
<evidence type="ECO:0000256" key="1">
    <source>
        <dbReference type="SAM" id="Coils"/>
    </source>
</evidence>
<comment type="caution">
    <text evidence="2">The sequence shown here is derived from an EMBL/GenBank/DDBJ whole genome shotgun (WGS) entry which is preliminary data.</text>
</comment>
<evidence type="ECO:0000313" key="2">
    <source>
        <dbReference type="EMBL" id="KAF0982476.1"/>
    </source>
</evidence>
<dbReference type="Proteomes" id="UP000444721">
    <property type="component" value="Unassembled WGS sequence"/>
</dbReference>
<evidence type="ECO:0000313" key="3">
    <source>
        <dbReference type="Proteomes" id="UP000444721"/>
    </source>
</evidence>
<proteinExistence type="predicted"/>
<accession>A0A6A5C401</accession>
<dbReference type="RefSeq" id="XP_044567189.1">
    <property type="nucleotide sequence ID" value="XM_044701811.1"/>
</dbReference>
<reference evidence="2 3" key="1">
    <citation type="journal article" date="2019" name="Sci. Rep.">
        <title>Nanopore sequencing improves the draft genome of the human pathogenic amoeba Naegleria fowleri.</title>
        <authorList>
            <person name="Liechti N."/>
            <person name="Schurch N."/>
            <person name="Bruggmann R."/>
            <person name="Wittwer M."/>
        </authorList>
    </citation>
    <scope>NUCLEOTIDE SEQUENCE [LARGE SCALE GENOMIC DNA]</scope>
    <source>
        <strain evidence="2 3">ATCC 30894</strain>
    </source>
</reference>
<gene>
    <name evidence="2" type="ORF">FDP41_011406</name>
</gene>
<keyword evidence="3" id="KW-1185">Reference proteome</keyword>
<keyword evidence="1" id="KW-0175">Coiled coil</keyword>
<name>A0A6A5C401_NAEFO</name>
<dbReference type="AlphaFoldDB" id="A0A6A5C401"/>
<dbReference type="VEuPathDB" id="AmoebaDB:NF0034380"/>
<dbReference type="VEuPathDB" id="AmoebaDB:FDP41_011406"/>
<dbReference type="OrthoDB" id="10359969at2759"/>
<dbReference type="EMBL" id="VFQX01000009">
    <property type="protein sequence ID" value="KAF0982476.1"/>
    <property type="molecule type" value="Genomic_DNA"/>
</dbReference>
<organism evidence="2 3">
    <name type="scientific">Naegleria fowleri</name>
    <name type="common">Brain eating amoeba</name>
    <dbReference type="NCBI Taxonomy" id="5763"/>
    <lineage>
        <taxon>Eukaryota</taxon>
        <taxon>Discoba</taxon>
        <taxon>Heterolobosea</taxon>
        <taxon>Tetramitia</taxon>
        <taxon>Eutetramitia</taxon>
        <taxon>Vahlkampfiidae</taxon>
        <taxon>Naegleria</taxon>
    </lineage>
</organism>